<name>A0ABW4BAW5_9LACO</name>
<reference evidence="2" key="1">
    <citation type="journal article" date="2019" name="Int. J. Syst. Evol. Microbiol.">
        <title>The Global Catalogue of Microorganisms (GCM) 10K type strain sequencing project: providing services to taxonomists for standard genome sequencing and annotation.</title>
        <authorList>
            <consortium name="The Broad Institute Genomics Platform"/>
            <consortium name="The Broad Institute Genome Sequencing Center for Infectious Disease"/>
            <person name="Wu L."/>
            <person name="Ma J."/>
        </authorList>
    </citation>
    <scope>NUCLEOTIDE SEQUENCE [LARGE SCALE GENOMIC DNA]</scope>
    <source>
        <strain evidence="2">CCM 8911</strain>
    </source>
</reference>
<gene>
    <name evidence="1" type="ORF">ACFQ3L_09845</name>
</gene>
<dbReference type="Proteomes" id="UP001597249">
    <property type="component" value="Unassembled WGS sequence"/>
</dbReference>
<dbReference type="EMBL" id="JBHTMO010000035">
    <property type="protein sequence ID" value="MFD1393866.1"/>
    <property type="molecule type" value="Genomic_DNA"/>
</dbReference>
<keyword evidence="2" id="KW-1185">Reference proteome</keyword>
<comment type="caution">
    <text evidence="1">The sequence shown here is derived from an EMBL/GenBank/DDBJ whole genome shotgun (WGS) entry which is preliminary data.</text>
</comment>
<proteinExistence type="predicted"/>
<dbReference type="RefSeq" id="WP_164510708.1">
    <property type="nucleotide sequence ID" value="NZ_JBHTMO010000035.1"/>
</dbReference>
<sequence length="48" mass="5638">MKNILHALAKGIASFFTVLASNLNRPFLPLDSERKRRPRKGEDDWRDR</sequence>
<evidence type="ECO:0008006" key="3">
    <source>
        <dbReference type="Google" id="ProtNLM"/>
    </source>
</evidence>
<protein>
    <recommendedName>
        <fullName evidence="3">Cyclic lactone autoinducer peptide</fullName>
    </recommendedName>
</protein>
<organism evidence="1 2">
    <name type="scientific">Lacticaseibacillus jixianensis</name>
    <dbReference type="NCBI Taxonomy" id="2486012"/>
    <lineage>
        <taxon>Bacteria</taxon>
        <taxon>Bacillati</taxon>
        <taxon>Bacillota</taxon>
        <taxon>Bacilli</taxon>
        <taxon>Lactobacillales</taxon>
        <taxon>Lactobacillaceae</taxon>
        <taxon>Lacticaseibacillus</taxon>
    </lineage>
</organism>
<evidence type="ECO:0000313" key="2">
    <source>
        <dbReference type="Proteomes" id="UP001597249"/>
    </source>
</evidence>
<evidence type="ECO:0000313" key="1">
    <source>
        <dbReference type="EMBL" id="MFD1393866.1"/>
    </source>
</evidence>
<accession>A0ABW4BAW5</accession>